<keyword evidence="3 6" id="KW-0812">Transmembrane</keyword>
<proteinExistence type="inferred from homology"/>
<keyword evidence="8" id="KW-1185">Reference proteome</keyword>
<accession>A0AAE3GXL0</accession>
<evidence type="ECO:0000256" key="1">
    <source>
        <dbReference type="ARBA" id="ARBA00004141"/>
    </source>
</evidence>
<feature type="transmembrane region" description="Helical" evidence="6">
    <location>
        <begin position="298"/>
        <end position="325"/>
    </location>
</feature>
<dbReference type="InterPro" id="IPR002549">
    <property type="entry name" value="AI-2E-like"/>
</dbReference>
<evidence type="ECO:0000313" key="7">
    <source>
        <dbReference type="EMBL" id="MCP2732334.1"/>
    </source>
</evidence>
<feature type="transmembrane region" description="Helical" evidence="6">
    <location>
        <begin position="141"/>
        <end position="164"/>
    </location>
</feature>
<feature type="transmembrane region" description="Helical" evidence="6">
    <location>
        <begin position="54"/>
        <end position="75"/>
    </location>
</feature>
<organism evidence="7 8">
    <name type="scientific">Limnofasciculus baicalensis BBK-W-15</name>
    <dbReference type="NCBI Taxonomy" id="2699891"/>
    <lineage>
        <taxon>Bacteria</taxon>
        <taxon>Bacillati</taxon>
        <taxon>Cyanobacteriota</taxon>
        <taxon>Cyanophyceae</taxon>
        <taxon>Coleofasciculales</taxon>
        <taxon>Coleofasciculaceae</taxon>
        <taxon>Limnofasciculus</taxon>
        <taxon>Limnofasciculus baicalensis</taxon>
    </lineage>
</organism>
<feature type="transmembrane region" description="Helical" evidence="6">
    <location>
        <begin position="199"/>
        <end position="221"/>
    </location>
</feature>
<dbReference type="Proteomes" id="UP001204953">
    <property type="component" value="Unassembled WGS sequence"/>
</dbReference>
<evidence type="ECO:0000256" key="2">
    <source>
        <dbReference type="ARBA" id="ARBA00009773"/>
    </source>
</evidence>
<evidence type="ECO:0000256" key="3">
    <source>
        <dbReference type="ARBA" id="ARBA00022692"/>
    </source>
</evidence>
<comment type="caution">
    <text evidence="7">The sequence shown here is derived from an EMBL/GenBank/DDBJ whole genome shotgun (WGS) entry which is preliminary data.</text>
</comment>
<dbReference type="RefSeq" id="WP_373693727.1">
    <property type="nucleotide sequence ID" value="NZ_JAMZMM010000558.1"/>
</dbReference>
<feature type="transmembrane region" description="Helical" evidence="6">
    <location>
        <begin position="227"/>
        <end position="249"/>
    </location>
</feature>
<evidence type="ECO:0000256" key="5">
    <source>
        <dbReference type="ARBA" id="ARBA00023136"/>
    </source>
</evidence>
<evidence type="ECO:0000256" key="6">
    <source>
        <dbReference type="SAM" id="Phobius"/>
    </source>
</evidence>
<feature type="transmembrane region" description="Helical" evidence="6">
    <location>
        <begin position="20"/>
        <end position="42"/>
    </location>
</feature>
<evidence type="ECO:0000256" key="4">
    <source>
        <dbReference type="ARBA" id="ARBA00022989"/>
    </source>
</evidence>
<reference evidence="7" key="1">
    <citation type="submission" date="2022-06" db="EMBL/GenBank/DDBJ databases">
        <title>New cyanobacteria of genus Symplocastrum in benthos of Lake Baikal.</title>
        <authorList>
            <person name="Sorokovikova E."/>
            <person name="Tikhonova I."/>
            <person name="Krasnopeev A."/>
            <person name="Evseev P."/>
            <person name="Gladkikh A."/>
            <person name="Belykh O."/>
        </authorList>
    </citation>
    <scope>NUCLEOTIDE SEQUENCE</scope>
    <source>
        <strain evidence="7">BBK-W-15</strain>
    </source>
</reference>
<evidence type="ECO:0000313" key="8">
    <source>
        <dbReference type="Proteomes" id="UP001204953"/>
    </source>
</evidence>
<keyword evidence="4 6" id="KW-1133">Transmembrane helix</keyword>
<dbReference type="PANTHER" id="PTHR21716">
    <property type="entry name" value="TRANSMEMBRANE PROTEIN"/>
    <property type="match status" value="1"/>
</dbReference>
<feature type="transmembrane region" description="Helical" evidence="6">
    <location>
        <begin position="261"/>
        <end position="278"/>
    </location>
</feature>
<dbReference type="GO" id="GO:0016020">
    <property type="term" value="C:membrane"/>
    <property type="evidence" value="ECO:0007669"/>
    <property type="project" value="UniProtKB-SubCell"/>
</dbReference>
<dbReference type="EMBL" id="JAMZMM010000558">
    <property type="protein sequence ID" value="MCP2732334.1"/>
    <property type="molecule type" value="Genomic_DNA"/>
</dbReference>
<comment type="similarity">
    <text evidence="2">Belongs to the autoinducer-2 exporter (AI-2E) (TC 2.A.86) family.</text>
</comment>
<dbReference type="Pfam" id="PF01594">
    <property type="entry name" value="AI-2E_transport"/>
    <property type="match status" value="1"/>
</dbReference>
<dbReference type="GO" id="GO:0055085">
    <property type="term" value="P:transmembrane transport"/>
    <property type="evidence" value="ECO:0007669"/>
    <property type="project" value="TreeGrafter"/>
</dbReference>
<protein>
    <submittedName>
        <fullName evidence="7">AI-2E family transporter</fullName>
    </submittedName>
</protein>
<gene>
    <name evidence="7" type="ORF">NJ959_28275</name>
</gene>
<dbReference type="PANTHER" id="PTHR21716:SF62">
    <property type="entry name" value="TRANSPORT PROTEIN YDBI-RELATED"/>
    <property type="match status" value="1"/>
</dbReference>
<comment type="subcellular location">
    <subcellularLocation>
        <location evidence="1">Membrane</location>
        <topology evidence="1">Multi-pass membrane protein</topology>
    </subcellularLocation>
</comment>
<sequence>MNLGKWIGLLAFILSMYILWQIRQMVLLIFAAVLLADALNIVVERFCRLGIKRVFSVLLSIFMLFAVLVGFYFLIVPPFVTEFKRLIELVPQGIERLNQWFELLRMSISPELRDQYIPSINQLIQQLQPLVQRLLGGGVSFAFNSLAVFGQFLLVIILSLMLLVDPQPYRNSFIRLFPSFYRRRVDEILRECDKSLKGWLIGILFNMFVIAVFSFVGLLILGIPLALAQATLAGILTFLPNIGPGLSVVPPIAIALLDPNGGLKALAVLILYIAIQQVESNLLTPYVMAQQVSLLPAVTLLAQVFFATFFGFLGLFLALPLTVVAQVWLKEVAIKDILDRWDNSHFKYEEEVKSSFDIVSGDTPRALSGMEELSEGDVTGEVVSGDSTFDDKIEG</sequence>
<keyword evidence="5 6" id="KW-0472">Membrane</keyword>
<dbReference type="AlphaFoldDB" id="A0AAE3GXL0"/>
<name>A0AAE3GXL0_9CYAN</name>